<feature type="transmembrane region" description="Helical" evidence="1">
    <location>
        <begin position="497"/>
        <end position="517"/>
    </location>
</feature>
<keyword evidence="1" id="KW-0812">Transmembrane</keyword>
<feature type="transmembrane region" description="Helical" evidence="1">
    <location>
        <begin position="292"/>
        <end position="314"/>
    </location>
</feature>
<feature type="transmembrane region" description="Helical" evidence="1">
    <location>
        <begin position="48"/>
        <end position="72"/>
    </location>
</feature>
<feature type="transmembrane region" description="Helical" evidence="1">
    <location>
        <begin position="112"/>
        <end position="137"/>
    </location>
</feature>
<dbReference type="EMBL" id="JBDODL010000940">
    <property type="protein sequence ID" value="MES1920902.1"/>
    <property type="molecule type" value="Genomic_DNA"/>
</dbReference>
<accession>A0ABV2ANK5</accession>
<feature type="transmembrane region" description="Helical" evidence="1">
    <location>
        <begin position="193"/>
        <end position="214"/>
    </location>
</feature>
<sequence>MSIEYAYKDDIALNASNDTKSKELKIDKIIEEKEFVEMESVNSESASMICLVTAYKVLCLLPISIAAVVIFVGLKVNAENLSCNYLSIDNAISNGSSCPSNPTNVFLGIHRLAISAVCVIIVIVCTTSSGPSVIGYQEVSEMMKFARMSLMCGLAGKYGMLSAVHFLLTFFSVTIVFVEKLPVRNMPIALPSFLFYGATAICSSFFFLFLYWIVNAECTKQYFEITDLVIPDYMVQSRKCCFEVKKQDSRGESTLPCKNSLLVVLWFLYCGLCLTALIFVLKDISAQEELKFATTFLRVVSSLISIGKHIFFILQVIQFPHTVAENLLMHAITGYFELYFLLEMAVSMPEPLLISAIVFSWLLNLYCFVYLAIEGKLKAIKTSIKEKWKDLLFRQHSVVYLTTLSTCVACAIVLVSFVKRFFESNVFDDAANYSISWCASIINDSEVTDSLTSFYPGKSSVIYAEIITMMMNIEPQLILIGLSLVNLFGFRLSGYMNLFWTVDIWALFLSSLVMLRIDSFQDGMEKLGDMGYAYLGSNHDSVRVMVESRCCVVILLWVLVAYSLTDHERQNIRSYEFQEKPESRNAENLIDQPIPDELKLVNDGEEISEDELEMEKDWFNCSKTFVYVVVFVALFFTFLSWQGNFSELKMKDFANYG</sequence>
<keyword evidence="3" id="KW-1185">Reference proteome</keyword>
<reference evidence="2 3" key="1">
    <citation type="journal article" date="2024" name="BMC Biol.">
        <title>Comparative genomics of Ascetosporea gives new insight into the evolutionary basis for animal parasitism in Rhizaria.</title>
        <authorList>
            <person name="Hiltunen Thoren M."/>
            <person name="Onut-Brannstrom I."/>
            <person name="Alfjorden A."/>
            <person name="Peckova H."/>
            <person name="Swords F."/>
            <person name="Hooper C."/>
            <person name="Holzer A.S."/>
            <person name="Bass D."/>
            <person name="Burki F."/>
        </authorList>
    </citation>
    <scope>NUCLEOTIDE SEQUENCE [LARGE SCALE GENOMIC DNA]</scope>
    <source>
        <strain evidence="2">20-A016</strain>
    </source>
</reference>
<feature type="transmembrane region" description="Helical" evidence="1">
    <location>
        <begin position="544"/>
        <end position="564"/>
    </location>
</feature>
<dbReference type="Proteomes" id="UP001439008">
    <property type="component" value="Unassembled WGS sequence"/>
</dbReference>
<feature type="transmembrane region" description="Helical" evidence="1">
    <location>
        <begin position="624"/>
        <end position="641"/>
    </location>
</feature>
<feature type="non-terminal residue" evidence="2">
    <location>
        <position position="657"/>
    </location>
</feature>
<feature type="transmembrane region" description="Helical" evidence="1">
    <location>
        <begin position="352"/>
        <end position="373"/>
    </location>
</feature>
<feature type="transmembrane region" description="Helical" evidence="1">
    <location>
        <begin position="326"/>
        <end position="346"/>
    </location>
</feature>
<keyword evidence="1" id="KW-1133">Transmembrane helix</keyword>
<keyword evidence="1" id="KW-0472">Membrane</keyword>
<name>A0ABV2ANK5_9EUKA</name>
<evidence type="ECO:0000256" key="1">
    <source>
        <dbReference type="SAM" id="Phobius"/>
    </source>
</evidence>
<feature type="transmembrane region" description="Helical" evidence="1">
    <location>
        <begin position="158"/>
        <end position="178"/>
    </location>
</feature>
<feature type="transmembrane region" description="Helical" evidence="1">
    <location>
        <begin position="260"/>
        <end position="280"/>
    </location>
</feature>
<comment type="caution">
    <text evidence="2">The sequence shown here is derived from an EMBL/GenBank/DDBJ whole genome shotgun (WGS) entry which is preliminary data.</text>
</comment>
<organism evidence="2 3">
    <name type="scientific">Bonamia ostreae</name>
    <dbReference type="NCBI Taxonomy" id="126728"/>
    <lineage>
        <taxon>Eukaryota</taxon>
        <taxon>Sar</taxon>
        <taxon>Rhizaria</taxon>
        <taxon>Endomyxa</taxon>
        <taxon>Ascetosporea</taxon>
        <taxon>Haplosporida</taxon>
        <taxon>Bonamia</taxon>
    </lineage>
</organism>
<evidence type="ECO:0000313" key="3">
    <source>
        <dbReference type="Proteomes" id="UP001439008"/>
    </source>
</evidence>
<feature type="transmembrane region" description="Helical" evidence="1">
    <location>
        <begin position="398"/>
        <end position="418"/>
    </location>
</feature>
<evidence type="ECO:0000313" key="2">
    <source>
        <dbReference type="EMBL" id="MES1920902.1"/>
    </source>
</evidence>
<protein>
    <submittedName>
        <fullName evidence="2">Uncharacterized protein</fullName>
    </submittedName>
</protein>
<proteinExistence type="predicted"/>
<gene>
    <name evidence="2" type="ORF">MHBO_002516</name>
</gene>
<feature type="transmembrane region" description="Helical" evidence="1">
    <location>
        <begin position="461"/>
        <end position="485"/>
    </location>
</feature>